<dbReference type="PROSITE" id="PS50943">
    <property type="entry name" value="HTH_CROC1"/>
    <property type="match status" value="1"/>
</dbReference>
<organism evidence="2 3">
    <name type="scientific">Actinacidiphila reveromycinica</name>
    <dbReference type="NCBI Taxonomy" id="659352"/>
    <lineage>
        <taxon>Bacteria</taxon>
        <taxon>Bacillati</taxon>
        <taxon>Actinomycetota</taxon>
        <taxon>Actinomycetes</taxon>
        <taxon>Kitasatosporales</taxon>
        <taxon>Streptomycetaceae</taxon>
        <taxon>Actinacidiphila</taxon>
    </lineage>
</organism>
<dbReference type="SMART" id="SM00530">
    <property type="entry name" value="HTH_XRE"/>
    <property type="match status" value="1"/>
</dbReference>
<dbReference type="GO" id="GO:0003677">
    <property type="term" value="F:DNA binding"/>
    <property type="evidence" value="ECO:0007669"/>
    <property type="project" value="InterPro"/>
</dbReference>
<dbReference type="Gene3D" id="1.10.260.40">
    <property type="entry name" value="lambda repressor-like DNA-binding domains"/>
    <property type="match status" value="1"/>
</dbReference>
<keyword evidence="3" id="KW-1185">Reference proteome</keyword>
<evidence type="ECO:0000313" key="3">
    <source>
        <dbReference type="Proteomes" id="UP000595703"/>
    </source>
</evidence>
<dbReference type="EMBL" id="AP018365">
    <property type="protein sequence ID" value="BBA97881.1"/>
    <property type="molecule type" value="Genomic_DNA"/>
</dbReference>
<feature type="domain" description="HTH cro/C1-type" evidence="1">
    <location>
        <begin position="20"/>
        <end position="51"/>
    </location>
</feature>
<dbReference type="Proteomes" id="UP000595703">
    <property type="component" value="Chromosome"/>
</dbReference>
<dbReference type="Pfam" id="PF01381">
    <property type="entry name" value="HTH_3"/>
    <property type="match status" value="1"/>
</dbReference>
<reference evidence="2 3" key="3">
    <citation type="journal article" date="2011" name="Nat. Chem. Biol.">
        <title>Reveromycin A biosynthesis uses RevG and RevJ for stereospecific spiroacetal formation.</title>
        <authorList>
            <person name="Takahashi S."/>
            <person name="Toyoda A."/>
            <person name="Sekiyama Y."/>
            <person name="Takagi H."/>
            <person name="Nogawa T."/>
            <person name="Uramoto M."/>
            <person name="Suzuki R."/>
            <person name="Koshino H."/>
            <person name="Kumano T."/>
            <person name="Panthee S."/>
            <person name="Dairi T."/>
            <person name="Ishikawa J."/>
            <person name="Ikeda H."/>
            <person name="Sakaki Y."/>
            <person name="Osada H."/>
        </authorList>
    </citation>
    <scope>NUCLEOTIDE SEQUENCE [LARGE SCALE GENOMIC DNA]</scope>
    <source>
        <strain evidence="2 3">SN-593</strain>
    </source>
</reference>
<proteinExistence type="predicted"/>
<reference evidence="2 3" key="2">
    <citation type="journal article" date="2011" name="J. Antibiot.">
        <title>Furaquinocins I and J: novel polyketide isoprenoid hybrid compounds from Streptomyces reveromyceticus SN-593.</title>
        <authorList>
            <person name="Panthee S."/>
            <person name="Takahashi S."/>
            <person name="Takagi H."/>
            <person name="Nogawa T."/>
            <person name="Oowada E."/>
            <person name="Uramoto M."/>
            <person name="Osada H."/>
        </authorList>
    </citation>
    <scope>NUCLEOTIDE SEQUENCE [LARGE SCALE GENOMIC DNA]</scope>
    <source>
        <strain evidence="2 3">SN-593</strain>
    </source>
</reference>
<reference evidence="2 3" key="1">
    <citation type="journal article" date="2010" name="J. Bacteriol.">
        <title>Biochemical characterization of a novel indole prenyltransferase from Streptomyces sp. SN-593.</title>
        <authorList>
            <person name="Takahashi S."/>
            <person name="Takagi H."/>
            <person name="Toyoda A."/>
            <person name="Uramoto M."/>
            <person name="Nogawa T."/>
            <person name="Ueki M."/>
            <person name="Sakaki Y."/>
            <person name="Osada H."/>
        </authorList>
    </citation>
    <scope>NUCLEOTIDE SEQUENCE [LARGE SCALE GENOMIC DNA]</scope>
    <source>
        <strain evidence="2 3">SN-593</strain>
    </source>
</reference>
<accession>A0A7U3USI6</accession>
<gene>
    <name evidence="2" type="ORF">RVR_3839</name>
</gene>
<dbReference type="AlphaFoldDB" id="A0A7U3USI6"/>
<dbReference type="CDD" id="cd00093">
    <property type="entry name" value="HTH_XRE"/>
    <property type="match status" value="1"/>
</dbReference>
<evidence type="ECO:0000313" key="2">
    <source>
        <dbReference type="EMBL" id="BBA97881.1"/>
    </source>
</evidence>
<dbReference type="InterPro" id="IPR010982">
    <property type="entry name" value="Lambda_DNA-bd_dom_sf"/>
</dbReference>
<sequence>MQCGMMWAMDGDWLRLGGVIRAARKRKGLSQVRLGDSIGVKRTVIQTIERGHEFQSVTATLRDIERILEWGQGSIEHILDGGDPLPPESPGNRYYTRHARPDAGGELPVRVSRALAEGVTLDTAIVALSPNTEMVVVVKGKPDATHDQIETALAAWEKKGGHLERLREIAEGGEG</sequence>
<evidence type="ECO:0000259" key="1">
    <source>
        <dbReference type="PROSITE" id="PS50943"/>
    </source>
</evidence>
<protein>
    <recommendedName>
        <fullName evidence="1">HTH cro/C1-type domain-containing protein</fullName>
    </recommendedName>
</protein>
<dbReference type="SUPFAM" id="SSF47413">
    <property type="entry name" value="lambda repressor-like DNA-binding domains"/>
    <property type="match status" value="1"/>
</dbReference>
<dbReference type="InterPro" id="IPR001387">
    <property type="entry name" value="Cro/C1-type_HTH"/>
</dbReference>
<reference evidence="2 3" key="4">
    <citation type="journal article" date="2020" name="Sci. Rep.">
        <title>beta-carboline chemical signals induce reveromycin production through a LuxR family regulator in Streptomyces sp. SN-593.</title>
        <authorList>
            <person name="Panthee S."/>
            <person name="Kito N."/>
            <person name="Hayashi T."/>
            <person name="Shimizu T."/>
            <person name="Ishikawa J."/>
            <person name="Hamamoto H."/>
            <person name="Osada H."/>
            <person name="Takahashi S."/>
        </authorList>
    </citation>
    <scope>NUCLEOTIDE SEQUENCE [LARGE SCALE GENOMIC DNA]</scope>
    <source>
        <strain evidence="2 3">SN-593</strain>
    </source>
</reference>
<dbReference type="KEGG" id="arev:RVR_3839"/>
<name>A0A7U3USI6_9ACTN</name>